<evidence type="ECO:0000313" key="2">
    <source>
        <dbReference type="EMBL" id="KAK7055833.1"/>
    </source>
</evidence>
<proteinExistence type="predicted"/>
<sequence>MSVLQARREQLASLHAQIADLERRLVALHQEKCLQTLPPYPICPPISGTLRLSPTLLTHICSKWRVIALSIPQLWRAIGLSFWPRRNPTVISRRTEFVETWISRARYGPLSIELKVIGTESATPQLFSSIVSQRERWQYLKIEIPLIDHMFSLTETMPLLCHLELVLNSEHEDGSQTSLVLGPAPLLRSAVLAGFAPAFVILPWSQLTSLGLLRAFPEECIPILQCTPNLVHCELDIVINDDFIPEEIQLPHLESLVITTPETEREEFAVINGFVAPALRRLNISRYQLGMSATDTLTSLFSRSGCSLEGLRVTDASPDTTLQCHILASGLPSLTTISVSVRPAGTAMISFSPG</sequence>
<dbReference type="SUPFAM" id="SSF52047">
    <property type="entry name" value="RNI-like"/>
    <property type="match status" value="1"/>
</dbReference>
<accession>A0AAW0DZ13</accession>
<reference evidence="2 3" key="1">
    <citation type="journal article" date="2024" name="J Genomics">
        <title>Draft genome sequencing and assembly of Favolaschia claudopus CIRM-BRFM 2984 isolated from oak limbs.</title>
        <authorList>
            <person name="Navarro D."/>
            <person name="Drula E."/>
            <person name="Chaduli D."/>
            <person name="Cazenave R."/>
            <person name="Ahrendt S."/>
            <person name="Wang J."/>
            <person name="Lipzen A."/>
            <person name="Daum C."/>
            <person name="Barry K."/>
            <person name="Grigoriev I.V."/>
            <person name="Favel A."/>
            <person name="Rosso M.N."/>
            <person name="Martin F."/>
        </authorList>
    </citation>
    <scope>NUCLEOTIDE SEQUENCE [LARGE SCALE GENOMIC DNA]</scope>
    <source>
        <strain evidence="2 3">CIRM-BRFM 2984</strain>
    </source>
</reference>
<organism evidence="2 3">
    <name type="scientific">Favolaschia claudopus</name>
    <dbReference type="NCBI Taxonomy" id="2862362"/>
    <lineage>
        <taxon>Eukaryota</taxon>
        <taxon>Fungi</taxon>
        <taxon>Dikarya</taxon>
        <taxon>Basidiomycota</taxon>
        <taxon>Agaricomycotina</taxon>
        <taxon>Agaricomycetes</taxon>
        <taxon>Agaricomycetidae</taxon>
        <taxon>Agaricales</taxon>
        <taxon>Marasmiineae</taxon>
        <taxon>Mycenaceae</taxon>
        <taxon>Favolaschia</taxon>
    </lineage>
</organism>
<evidence type="ECO:0000313" key="3">
    <source>
        <dbReference type="Proteomes" id="UP001362999"/>
    </source>
</evidence>
<evidence type="ECO:0000256" key="1">
    <source>
        <dbReference type="SAM" id="Coils"/>
    </source>
</evidence>
<feature type="coiled-coil region" evidence="1">
    <location>
        <begin position="4"/>
        <end position="31"/>
    </location>
</feature>
<dbReference type="Gene3D" id="3.80.10.10">
    <property type="entry name" value="Ribonuclease Inhibitor"/>
    <property type="match status" value="1"/>
</dbReference>
<keyword evidence="3" id="KW-1185">Reference proteome</keyword>
<dbReference type="EMBL" id="JAWWNJ010000005">
    <property type="protein sequence ID" value="KAK7055833.1"/>
    <property type="molecule type" value="Genomic_DNA"/>
</dbReference>
<dbReference type="InterPro" id="IPR032675">
    <property type="entry name" value="LRR_dom_sf"/>
</dbReference>
<keyword evidence="1" id="KW-0175">Coiled coil</keyword>
<evidence type="ECO:0008006" key="4">
    <source>
        <dbReference type="Google" id="ProtNLM"/>
    </source>
</evidence>
<name>A0AAW0DZ13_9AGAR</name>
<dbReference type="Proteomes" id="UP001362999">
    <property type="component" value="Unassembled WGS sequence"/>
</dbReference>
<gene>
    <name evidence="2" type="ORF">R3P38DRAFT_3170493</name>
</gene>
<protein>
    <recommendedName>
        <fullName evidence="4">F-box domain-containing protein</fullName>
    </recommendedName>
</protein>
<dbReference type="AlphaFoldDB" id="A0AAW0DZ13"/>
<comment type="caution">
    <text evidence="2">The sequence shown here is derived from an EMBL/GenBank/DDBJ whole genome shotgun (WGS) entry which is preliminary data.</text>
</comment>